<dbReference type="InterPro" id="IPR009609">
    <property type="entry name" value="Phosphonate_metab_PhnG"/>
</dbReference>
<evidence type="ECO:0000313" key="2">
    <source>
        <dbReference type="Proteomes" id="UP000215126"/>
    </source>
</evidence>
<sequence length="163" mass="17610">MPITSPDTARDEDGAAPQERADRARWLALFARATRDELDDAIARCPDAPQFIWLRAPQTGLVLVQGRVGGSGDRFNLGETTVTRCTLRQQDGVVGTGYVLGRDAERAVRVARLDALMQMPHHRGVLAAGPLAAISQRLAATAAQNDADVAASRVEFFTMVREA</sequence>
<keyword evidence="1" id="KW-0456">Lyase</keyword>
<name>A0A239S9W8_9BURK</name>
<accession>A0A239S9W8</accession>
<reference evidence="1 2" key="1">
    <citation type="submission" date="2017-06" db="EMBL/GenBank/DDBJ databases">
        <authorList>
            <consortium name="Pathogen Informatics"/>
        </authorList>
    </citation>
    <scope>NUCLEOTIDE SEQUENCE [LARGE SCALE GENOMIC DNA]</scope>
    <source>
        <strain evidence="1 2">NCTC13161</strain>
    </source>
</reference>
<dbReference type="GO" id="GO:0015716">
    <property type="term" value="P:organic phosphonate transport"/>
    <property type="evidence" value="ECO:0007669"/>
    <property type="project" value="InterPro"/>
</dbReference>
<organism evidence="1 2">
    <name type="scientific">Pandoraea sputorum</name>
    <dbReference type="NCBI Taxonomy" id="93222"/>
    <lineage>
        <taxon>Bacteria</taxon>
        <taxon>Pseudomonadati</taxon>
        <taxon>Pseudomonadota</taxon>
        <taxon>Betaproteobacteria</taxon>
        <taxon>Burkholderiales</taxon>
        <taxon>Burkholderiaceae</taxon>
        <taxon>Pandoraea</taxon>
    </lineage>
</organism>
<protein>
    <submittedName>
        <fullName evidence="1">Phosphonate C-P lyase system protein PhnG</fullName>
    </submittedName>
</protein>
<dbReference type="Proteomes" id="UP000215126">
    <property type="component" value="Chromosome 1"/>
</dbReference>
<dbReference type="RefSeq" id="WP_039395551.1">
    <property type="nucleotide sequence ID" value="NZ_CABPRX010000001.1"/>
</dbReference>
<dbReference type="STRING" id="93222.NA29_07145"/>
<dbReference type="KEGG" id="pspu:NA29_07145"/>
<dbReference type="GeneID" id="88093263"/>
<dbReference type="GO" id="GO:0016829">
    <property type="term" value="F:lyase activity"/>
    <property type="evidence" value="ECO:0007669"/>
    <property type="project" value="UniProtKB-KW"/>
</dbReference>
<proteinExistence type="predicted"/>
<dbReference type="GO" id="GO:0019634">
    <property type="term" value="P:organic phosphonate metabolic process"/>
    <property type="evidence" value="ECO:0007669"/>
    <property type="project" value="InterPro"/>
</dbReference>
<evidence type="ECO:0000313" key="1">
    <source>
        <dbReference type="EMBL" id="SNU81678.1"/>
    </source>
</evidence>
<dbReference type="AlphaFoldDB" id="A0A239S9W8"/>
<dbReference type="EMBL" id="LT906435">
    <property type="protein sequence ID" value="SNU81678.1"/>
    <property type="molecule type" value="Genomic_DNA"/>
</dbReference>
<dbReference type="Pfam" id="PF06754">
    <property type="entry name" value="PhnG"/>
    <property type="match status" value="1"/>
</dbReference>
<dbReference type="OrthoDB" id="530475at2"/>
<keyword evidence="2" id="KW-1185">Reference proteome</keyword>
<dbReference type="NCBIfam" id="TIGR03293">
    <property type="entry name" value="PhnG_redo"/>
    <property type="match status" value="1"/>
</dbReference>
<gene>
    <name evidence="1" type="ORF">SAMEA4530655_00569</name>
</gene>